<dbReference type="EMBL" id="AFQF01005107">
    <property type="protein sequence ID" value="EGU73064.1"/>
    <property type="molecule type" value="Genomic_DNA"/>
</dbReference>
<protein>
    <submittedName>
        <fullName evidence="1">Uncharacterized protein</fullName>
    </submittedName>
</protein>
<gene>
    <name evidence="1" type="ORF">FOXB_16426</name>
</gene>
<reference evidence="1" key="1">
    <citation type="journal article" date="2012" name="Mol. Plant Microbe Interact.">
        <title>A highly conserved effector in Fusarium oxysporum is required for full virulence on Arabidopsis.</title>
        <authorList>
            <person name="Thatcher L.F."/>
            <person name="Gardiner D.M."/>
            <person name="Kazan K."/>
            <person name="Manners J."/>
        </authorList>
    </citation>
    <scope>NUCLEOTIDE SEQUENCE [LARGE SCALE GENOMIC DNA]</scope>
    <source>
        <strain evidence="1">Fo5176</strain>
    </source>
</reference>
<proteinExistence type="predicted"/>
<evidence type="ECO:0000313" key="1">
    <source>
        <dbReference type="EMBL" id="EGU73064.1"/>
    </source>
</evidence>
<organism evidence="1">
    <name type="scientific">Fusarium oxysporum (strain Fo5176)</name>
    <name type="common">Fusarium vascular wilt</name>
    <dbReference type="NCBI Taxonomy" id="660025"/>
    <lineage>
        <taxon>Eukaryota</taxon>
        <taxon>Fungi</taxon>
        <taxon>Dikarya</taxon>
        <taxon>Ascomycota</taxon>
        <taxon>Pezizomycotina</taxon>
        <taxon>Sordariomycetes</taxon>
        <taxon>Hypocreomycetidae</taxon>
        <taxon>Hypocreales</taxon>
        <taxon>Nectriaceae</taxon>
        <taxon>Fusarium</taxon>
        <taxon>Fusarium oxysporum species complex</taxon>
    </lineage>
</organism>
<dbReference type="AlphaFoldDB" id="F9GCP3"/>
<accession>F9GCP3</accession>
<sequence length="16" mass="1946">MAARKTNQVEFRLIRL</sequence>
<comment type="caution">
    <text evidence="1">The sequence shown here is derived from an EMBL/GenBank/DDBJ whole genome shotgun (WGS) entry which is preliminary data.</text>
</comment>
<name>F9GCP3_FUSOF</name>